<organism evidence="1">
    <name type="scientific">Timema monikensis</name>
    <dbReference type="NCBI Taxonomy" id="170555"/>
    <lineage>
        <taxon>Eukaryota</taxon>
        <taxon>Metazoa</taxon>
        <taxon>Ecdysozoa</taxon>
        <taxon>Arthropoda</taxon>
        <taxon>Hexapoda</taxon>
        <taxon>Insecta</taxon>
        <taxon>Pterygota</taxon>
        <taxon>Neoptera</taxon>
        <taxon>Polyneoptera</taxon>
        <taxon>Phasmatodea</taxon>
        <taxon>Timematodea</taxon>
        <taxon>Timematoidea</taxon>
        <taxon>Timematidae</taxon>
        <taxon>Timema</taxon>
    </lineage>
</organism>
<name>A0A7R9EEM8_9NEOP</name>
<dbReference type="AlphaFoldDB" id="A0A7R9EEM8"/>
<proteinExistence type="predicted"/>
<gene>
    <name evidence="1" type="ORF">TMSB3V08_LOCUS8854</name>
</gene>
<evidence type="ECO:0000313" key="1">
    <source>
        <dbReference type="EMBL" id="CAD7432141.1"/>
    </source>
</evidence>
<protein>
    <submittedName>
        <fullName evidence="1">Uncharacterized protein</fullName>
    </submittedName>
</protein>
<dbReference type="EMBL" id="OB795382">
    <property type="protein sequence ID" value="CAD7432141.1"/>
    <property type="molecule type" value="Genomic_DNA"/>
</dbReference>
<sequence length="70" mass="7947">MVPQSLIPLLMMSVCSNYMGEDYVGIENEVDGHLQPEIEWSGPDTVPTVDCFRDELVPMDHFELFRSTAN</sequence>
<accession>A0A7R9EEM8</accession>
<reference evidence="1" key="1">
    <citation type="submission" date="2020-11" db="EMBL/GenBank/DDBJ databases">
        <authorList>
            <person name="Tran Van P."/>
        </authorList>
    </citation>
    <scope>NUCLEOTIDE SEQUENCE</scope>
</reference>